<dbReference type="EMBL" id="JANKAS010000011">
    <property type="protein sequence ID" value="MCR1899649.1"/>
    <property type="molecule type" value="Genomic_DNA"/>
</dbReference>
<dbReference type="GO" id="GO:0005886">
    <property type="term" value="C:plasma membrane"/>
    <property type="evidence" value="ECO:0007669"/>
    <property type="project" value="UniProtKB-SubCell"/>
</dbReference>
<evidence type="ECO:0000256" key="2">
    <source>
        <dbReference type="ARBA" id="ARBA00022475"/>
    </source>
</evidence>
<dbReference type="InterPro" id="IPR043428">
    <property type="entry name" value="LivM-like"/>
</dbReference>
<dbReference type="AlphaFoldDB" id="A0AAE3HHR1"/>
<feature type="transmembrane region" description="Helical" evidence="6">
    <location>
        <begin position="88"/>
        <end position="108"/>
    </location>
</feature>
<dbReference type="PANTHER" id="PTHR30482:SF10">
    <property type="entry name" value="HIGH-AFFINITY BRANCHED-CHAIN AMINO ACID TRANSPORT PROTEIN BRAE"/>
    <property type="match status" value="1"/>
</dbReference>
<name>A0AAE3HHR1_9FIRM</name>
<dbReference type="Pfam" id="PF02653">
    <property type="entry name" value="BPD_transp_2"/>
    <property type="match status" value="1"/>
</dbReference>
<keyword evidence="5 6" id="KW-0472">Membrane</keyword>
<dbReference type="CDD" id="cd06581">
    <property type="entry name" value="TM_PBP1_LivM_like"/>
    <property type="match status" value="1"/>
</dbReference>
<feature type="transmembrane region" description="Helical" evidence="6">
    <location>
        <begin position="33"/>
        <end position="55"/>
    </location>
</feature>
<evidence type="ECO:0000256" key="4">
    <source>
        <dbReference type="ARBA" id="ARBA00022989"/>
    </source>
</evidence>
<feature type="transmembrane region" description="Helical" evidence="6">
    <location>
        <begin position="153"/>
        <end position="172"/>
    </location>
</feature>
<feature type="transmembrane region" description="Helical" evidence="6">
    <location>
        <begin position="276"/>
        <end position="292"/>
    </location>
</feature>
<dbReference type="PANTHER" id="PTHR30482">
    <property type="entry name" value="HIGH-AFFINITY BRANCHED-CHAIN AMINO ACID TRANSPORT SYSTEM PERMEASE"/>
    <property type="match status" value="1"/>
</dbReference>
<proteinExistence type="predicted"/>
<accession>A0AAE3HHR1</accession>
<keyword evidence="3 6" id="KW-0812">Transmembrane</keyword>
<keyword evidence="2" id="KW-1003">Cell membrane</keyword>
<protein>
    <submittedName>
        <fullName evidence="7">Branched-chain amino acid ABC transporter permease</fullName>
    </submittedName>
</protein>
<evidence type="ECO:0000256" key="6">
    <source>
        <dbReference type="SAM" id="Phobius"/>
    </source>
</evidence>
<sequence length="319" mass="34318">MKLLNKKKILILLAIFIVYMIGGFLINNGIIDSYIYLNIVVIGINIILAVSLNLITGYTGQLSLGHAAFMSIGAYASGVLTAKLGQPFIIGILGGAIFAAIAGIIIGIPTLRLKGDYLAIATLGFGEIVRIIGLNNEYIGGAIGLNDIPQYTTWTWLFFCVVTTVLLIHNFIKSYHGRACISIREDEIAAEAMGVNTTYYKVLVFALGALFAGVAGALYANYFYFIKPDSFGFMKSIDILVIVVFGGMGSIVGSITGAVVLSVISVFLQGIPELRMVVYAVILFLIMVYRPQGLMGNSQGKFFKKRGVLGGHNESKQSA</sequence>
<reference evidence="7" key="1">
    <citation type="submission" date="2022-07" db="EMBL/GenBank/DDBJ databases">
        <title>Enhanced cultured diversity of the mouse gut microbiota enables custom-made synthetic communities.</title>
        <authorList>
            <person name="Afrizal A."/>
        </authorList>
    </citation>
    <scope>NUCLEOTIDE SEQUENCE</scope>
    <source>
        <strain evidence="7">DSM 28593</strain>
    </source>
</reference>
<evidence type="ECO:0000256" key="1">
    <source>
        <dbReference type="ARBA" id="ARBA00004651"/>
    </source>
</evidence>
<evidence type="ECO:0000256" key="5">
    <source>
        <dbReference type="ARBA" id="ARBA00023136"/>
    </source>
</evidence>
<feature type="transmembrane region" description="Helical" evidence="6">
    <location>
        <begin position="9"/>
        <end position="27"/>
    </location>
</feature>
<keyword evidence="8" id="KW-1185">Reference proteome</keyword>
<feature type="transmembrane region" description="Helical" evidence="6">
    <location>
        <begin position="62"/>
        <end position="82"/>
    </location>
</feature>
<gene>
    <name evidence="7" type="ORF">NSA47_11750</name>
</gene>
<organism evidence="7 8">
    <name type="scientific">Irregularibacter muris</name>
    <dbReference type="NCBI Taxonomy" id="1796619"/>
    <lineage>
        <taxon>Bacteria</taxon>
        <taxon>Bacillati</taxon>
        <taxon>Bacillota</taxon>
        <taxon>Clostridia</taxon>
        <taxon>Eubacteriales</taxon>
        <taxon>Eubacteriaceae</taxon>
        <taxon>Irregularibacter</taxon>
    </lineage>
</organism>
<comment type="subcellular location">
    <subcellularLocation>
        <location evidence="1">Cell membrane</location>
        <topology evidence="1">Multi-pass membrane protein</topology>
    </subcellularLocation>
</comment>
<dbReference type="Proteomes" id="UP001205748">
    <property type="component" value="Unassembled WGS sequence"/>
</dbReference>
<feature type="transmembrane region" description="Helical" evidence="6">
    <location>
        <begin position="202"/>
        <end position="225"/>
    </location>
</feature>
<feature type="transmembrane region" description="Helical" evidence="6">
    <location>
        <begin position="115"/>
        <end position="133"/>
    </location>
</feature>
<feature type="transmembrane region" description="Helical" evidence="6">
    <location>
        <begin position="237"/>
        <end position="264"/>
    </location>
</feature>
<dbReference type="GO" id="GO:0015658">
    <property type="term" value="F:branched-chain amino acid transmembrane transporter activity"/>
    <property type="evidence" value="ECO:0007669"/>
    <property type="project" value="InterPro"/>
</dbReference>
<evidence type="ECO:0000313" key="8">
    <source>
        <dbReference type="Proteomes" id="UP001205748"/>
    </source>
</evidence>
<evidence type="ECO:0000256" key="3">
    <source>
        <dbReference type="ARBA" id="ARBA00022692"/>
    </source>
</evidence>
<comment type="caution">
    <text evidence="7">The sequence shown here is derived from an EMBL/GenBank/DDBJ whole genome shotgun (WGS) entry which is preliminary data.</text>
</comment>
<dbReference type="RefSeq" id="WP_257532222.1">
    <property type="nucleotide sequence ID" value="NZ_JANKAS010000011.1"/>
</dbReference>
<dbReference type="InterPro" id="IPR001851">
    <property type="entry name" value="ABC_transp_permease"/>
</dbReference>
<evidence type="ECO:0000313" key="7">
    <source>
        <dbReference type="EMBL" id="MCR1899649.1"/>
    </source>
</evidence>
<keyword evidence="4 6" id="KW-1133">Transmembrane helix</keyword>